<gene>
    <name evidence="2" type="ORF">V5O48_004509</name>
</gene>
<feature type="compositionally biased region" description="Polar residues" evidence="1">
    <location>
        <begin position="102"/>
        <end position="118"/>
    </location>
</feature>
<comment type="caution">
    <text evidence="2">The sequence shown here is derived from an EMBL/GenBank/DDBJ whole genome shotgun (WGS) entry which is preliminary data.</text>
</comment>
<evidence type="ECO:0000256" key="1">
    <source>
        <dbReference type="SAM" id="MobiDB-lite"/>
    </source>
</evidence>
<dbReference type="Proteomes" id="UP001465976">
    <property type="component" value="Unassembled WGS sequence"/>
</dbReference>
<accession>A0ABR3FQ87</accession>
<name>A0ABR3FQ87_9AGAR</name>
<evidence type="ECO:0000313" key="3">
    <source>
        <dbReference type="Proteomes" id="UP001465976"/>
    </source>
</evidence>
<feature type="region of interest" description="Disordered" evidence="1">
    <location>
        <begin position="173"/>
        <end position="224"/>
    </location>
</feature>
<organism evidence="2 3">
    <name type="scientific">Marasmius crinis-equi</name>
    <dbReference type="NCBI Taxonomy" id="585013"/>
    <lineage>
        <taxon>Eukaryota</taxon>
        <taxon>Fungi</taxon>
        <taxon>Dikarya</taxon>
        <taxon>Basidiomycota</taxon>
        <taxon>Agaricomycotina</taxon>
        <taxon>Agaricomycetes</taxon>
        <taxon>Agaricomycetidae</taxon>
        <taxon>Agaricales</taxon>
        <taxon>Marasmiineae</taxon>
        <taxon>Marasmiaceae</taxon>
        <taxon>Marasmius</taxon>
    </lineage>
</organism>
<protein>
    <submittedName>
        <fullName evidence="2">Uncharacterized protein</fullName>
    </submittedName>
</protein>
<evidence type="ECO:0000313" key="2">
    <source>
        <dbReference type="EMBL" id="KAL0577485.1"/>
    </source>
</evidence>
<keyword evidence="3" id="KW-1185">Reference proteome</keyword>
<proteinExistence type="predicted"/>
<feature type="compositionally biased region" description="Acidic residues" evidence="1">
    <location>
        <begin position="214"/>
        <end position="223"/>
    </location>
</feature>
<feature type="compositionally biased region" description="Basic and acidic residues" evidence="1">
    <location>
        <begin position="444"/>
        <end position="459"/>
    </location>
</feature>
<feature type="region of interest" description="Disordered" evidence="1">
    <location>
        <begin position="432"/>
        <end position="461"/>
    </location>
</feature>
<feature type="region of interest" description="Disordered" evidence="1">
    <location>
        <begin position="368"/>
        <end position="399"/>
    </location>
</feature>
<reference evidence="2 3" key="1">
    <citation type="submission" date="2024-02" db="EMBL/GenBank/DDBJ databases">
        <title>A draft genome for the cacao thread blight pathogen Marasmius crinis-equi.</title>
        <authorList>
            <person name="Cohen S.P."/>
            <person name="Baruah I.K."/>
            <person name="Amoako-Attah I."/>
            <person name="Bukari Y."/>
            <person name="Meinhardt L.W."/>
            <person name="Bailey B.A."/>
        </authorList>
    </citation>
    <scope>NUCLEOTIDE SEQUENCE [LARGE SCALE GENOMIC DNA]</scope>
    <source>
        <strain evidence="2 3">GH-76</strain>
    </source>
</reference>
<sequence length="581" mass="64109">MTLIPQLKDGSPDDYYTDSPVNGGTFDTDDTTDLNIPEVISKLSAHRPTPGTRLANARTANPTAAGDYFGLSKAAPPPQLKPIVEDLKDQANVTALLLPTGEMTNQRSSRPTTRISQTDLHHGTPLELGTSPVELHDTSPPLVSSLLYDSQRVHTTSFFADVVNAYLYPAPPPPPPPLHTRRSSHSSLPPPSPPYSDTDYPNDWSNAPGTSPDTDGDEEDSSEETLTWRFGYSGPETTHRECATFARKTSPTFSTATTLPVPAFSSLAFALVVVPFHHPCIIPKRRQRMVRPRNHHHLLNLSLSPISQTRRPDAGDQTTWKRVKKRKKRTRGHLIHSDDELDGMVASEYELDEEEVALADEGYDSTLDKEVDWSGSKSRKSSPPLPRLSTTPAQPNFPTSLDTVYDALNEIAARMIFSCYLTSQIRIREGKGSDFDASSEEEEASRPRSQPDKDERPSLKDVMPVLFNVSDTEEEGTDITVTEELLDVYAPSPQGPPVIPPPQKRHDGMLAPEGYPNGENNEKRSGPLTFNTNITQPWWLACHDSPGLAKACRHKFAGLARSHLMVQRLACPAKILRTSLV</sequence>
<feature type="region of interest" description="Disordered" evidence="1">
    <location>
        <begin position="102"/>
        <end position="130"/>
    </location>
</feature>
<dbReference type="EMBL" id="JBAHYK010000153">
    <property type="protein sequence ID" value="KAL0577485.1"/>
    <property type="molecule type" value="Genomic_DNA"/>
</dbReference>
<feature type="region of interest" description="Disordered" evidence="1">
    <location>
        <begin position="1"/>
        <end position="33"/>
    </location>
</feature>